<dbReference type="Pfam" id="PF01637">
    <property type="entry name" value="ATPase_2"/>
    <property type="match status" value="1"/>
</dbReference>
<dbReference type="Gene3D" id="3.40.50.300">
    <property type="entry name" value="P-loop containing nucleotide triphosphate hydrolases"/>
    <property type="match status" value="1"/>
</dbReference>
<proteinExistence type="predicted"/>
<reference evidence="3" key="2">
    <citation type="submission" date="2020-03" db="EMBL/GenBank/DDBJ databases">
        <title>Complete Genome Sequences of Extremely Thermoacidophilic, Metal-Mobilizing Type-Strain Members of the Archaeal Family Sulfolobaceae: Acidianus brierleyi DSM-1651T, Acidianus sulfidivorans DSM-18786T, Metallosphaera hakonensis DSM-7519T, and Metallosphaera prunae DSM-10039T.</title>
        <authorList>
            <person name="Counts J.A."/>
            <person name="Kelly R.M."/>
        </authorList>
    </citation>
    <scope>NUCLEOTIDE SEQUENCE [LARGE SCALE GENOMIC DNA]</scope>
    <source>
        <strain evidence="3">HO1-1</strain>
    </source>
</reference>
<dbReference type="SUPFAM" id="SSF52540">
    <property type="entry name" value="P-loop containing nucleoside triphosphate hydrolases"/>
    <property type="match status" value="1"/>
</dbReference>
<dbReference type="Proteomes" id="UP000247586">
    <property type="component" value="Chromosome"/>
</dbReference>
<dbReference type="KEGG" id="mhk:DFR87_11740"/>
<dbReference type="InterPro" id="IPR011579">
    <property type="entry name" value="ATPase_dom"/>
</dbReference>
<accession>A0A2U9IXJ6</accession>
<dbReference type="Gene3D" id="1.10.10.10">
    <property type="entry name" value="Winged helix-like DNA-binding domain superfamily/Winged helix DNA-binding domain"/>
    <property type="match status" value="1"/>
</dbReference>
<reference evidence="2 3" key="1">
    <citation type="submission" date="2018-05" db="EMBL/GenBank/DDBJ databases">
        <title>Complete Genome Sequences of Extremely Thermoacidophilic, Metal-Mobilizing Type-Strain Members of the Archaeal Family Sulfolobaceae: Acidianus brierleyi DSM-1651T, Acidianus sulfidivorans DSM-18786T, Metallosphaera hakonensis DSM-7519T, and Metallosphaera prunae DSM-10039T.</title>
        <authorList>
            <person name="Counts J.A."/>
            <person name="Kelly R.M."/>
        </authorList>
    </citation>
    <scope>NUCLEOTIDE SEQUENCE [LARGE SCALE GENOMIC DNA]</scope>
    <source>
        <strain evidence="2 3">HO1-1</strain>
    </source>
</reference>
<gene>
    <name evidence="2" type="ORF">DFR87_11740</name>
</gene>
<name>A0A2U9IXJ6_9CREN</name>
<reference evidence="3" key="3">
    <citation type="submission" date="2020-03" db="EMBL/GenBank/DDBJ databases">
        <title>Sequencing and Assembly of Multiple Reported Metal-Biooxidizing Members of the Extremely Thermoacidophilic Archaeal Family Sulfolobaceae.</title>
        <authorList>
            <person name="Counts J.A."/>
            <person name="Kelly R.M."/>
        </authorList>
    </citation>
    <scope>NUCLEOTIDE SEQUENCE [LARGE SCALE GENOMIC DNA]</scope>
    <source>
        <strain evidence="3">HO1-1</strain>
    </source>
</reference>
<keyword evidence="3" id="KW-1185">Reference proteome</keyword>
<evidence type="ECO:0000313" key="2">
    <source>
        <dbReference type="EMBL" id="AWS00724.1"/>
    </source>
</evidence>
<dbReference type="SUPFAM" id="SSF46785">
    <property type="entry name" value="Winged helix' DNA-binding domain"/>
    <property type="match status" value="1"/>
</dbReference>
<dbReference type="InterPro" id="IPR036388">
    <property type="entry name" value="WH-like_DNA-bd_sf"/>
</dbReference>
<evidence type="ECO:0000313" key="3">
    <source>
        <dbReference type="Proteomes" id="UP000247586"/>
    </source>
</evidence>
<dbReference type="GO" id="GO:0005524">
    <property type="term" value="F:ATP binding"/>
    <property type="evidence" value="ECO:0007669"/>
    <property type="project" value="InterPro"/>
</dbReference>
<dbReference type="EMBL" id="CP029287">
    <property type="protein sequence ID" value="AWS00724.1"/>
    <property type="molecule type" value="Genomic_DNA"/>
</dbReference>
<dbReference type="Gene3D" id="1.10.8.60">
    <property type="match status" value="1"/>
</dbReference>
<dbReference type="PANTHER" id="PTHR34301:SF8">
    <property type="entry name" value="ATPASE DOMAIN-CONTAINING PROTEIN"/>
    <property type="match status" value="1"/>
</dbReference>
<dbReference type="OrthoDB" id="132045at2157"/>
<organism evidence="2 3">
    <name type="scientific">Metallosphaera hakonensis JCM 8857 = DSM 7519</name>
    <dbReference type="NCBI Taxonomy" id="1293036"/>
    <lineage>
        <taxon>Archaea</taxon>
        <taxon>Thermoproteota</taxon>
        <taxon>Thermoprotei</taxon>
        <taxon>Sulfolobales</taxon>
        <taxon>Sulfolobaceae</taxon>
        <taxon>Metallosphaera</taxon>
    </lineage>
</organism>
<evidence type="ECO:0000259" key="1">
    <source>
        <dbReference type="Pfam" id="PF01637"/>
    </source>
</evidence>
<feature type="domain" description="ATPase" evidence="1">
    <location>
        <begin position="14"/>
        <end position="240"/>
    </location>
</feature>
<protein>
    <submittedName>
        <fullName evidence="2">ATPase</fullName>
    </submittedName>
</protein>
<dbReference type="InterPro" id="IPR027417">
    <property type="entry name" value="P-loop_NTPase"/>
</dbReference>
<dbReference type="PANTHER" id="PTHR34301">
    <property type="entry name" value="DNA-BINDING PROTEIN-RELATED"/>
    <property type="match status" value="1"/>
</dbReference>
<dbReference type="InterPro" id="IPR036390">
    <property type="entry name" value="WH_DNA-bd_sf"/>
</dbReference>
<sequence length="351" mass="40377">MLFDERPKENRGELFDRAKEIEEIKNNIDRPLILLTGVRRIGKTSVMQVTLNEIKRDFILIDCRKLKENYGRRDLYALLSSSLTRRLDRLRDVLKKIHGIQIMGNSVEISWGGRNYLSLADLFDHLNERRLVIAVDEAQRLRGPLSREVREAIAHAYDYDRNLSFILTGSEVGLLHDFLGIEDQESPLFGRYYHEVVLERFSREDSRKFLETGFQELGVEVGDDEIDELINLFDGIPGWLAFAGIRYARERDLRVVAEIAVRVAQSELESLIKFKDASSGIAGRRYKAALRCLAEGSDSWAKLKICLEETEKSTISSSVLANILHSLEKLSLISDYHFLDPVYEEASKRLR</sequence>
<dbReference type="STRING" id="1293036.GCA_001315825_02008"/>
<dbReference type="AlphaFoldDB" id="A0A2U9IXJ6"/>